<sequence length="119" mass="12806">MKNEKFSTDEYNALAEVAQGIKGRPSACVGRNTKRLSGLKLLSIARDGRYSLTDKGKELLFLRRCIVSLRALADDPAAKLDADVAAFLGKKSHIAPVEGGFAVTDKGRETLADIEAQQG</sequence>
<proteinExistence type="predicted"/>
<dbReference type="RefSeq" id="WP_107141622.1">
    <property type="nucleotide sequence ID" value="NZ_CP028324.1"/>
</dbReference>
<dbReference type="OrthoDB" id="8776028at2"/>
<reference evidence="1 2" key="1">
    <citation type="submission" date="2018-03" db="EMBL/GenBank/DDBJ databases">
        <title>Massilia armeniaca sp. nov., isolated from desert soil.</title>
        <authorList>
            <person name="Huang H."/>
            <person name="Ren M."/>
        </authorList>
    </citation>
    <scope>NUCLEOTIDE SEQUENCE [LARGE SCALE GENOMIC DNA]</scope>
    <source>
        <strain evidence="1 2">ZMN-3</strain>
    </source>
</reference>
<gene>
    <name evidence="1" type="ORF">C9I28_11575</name>
</gene>
<dbReference type="AlphaFoldDB" id="A0A2R4C9E7"/>
<accession>A0A2R4C9E7</accession>
<evidence type="ECO:0000313" key="2">
    <source>
        <dbReference type="Proteomes" id="UP000240505"/>
    </source>
</evidence>
<dbReference type="Proteomes" id="UP000240505">
    <property type="component" value="Chromosome"/>
</dbReference>
<dbReference type="KEGG" id="masz:C9I28_11575"/>
<dbReference type="EMBL" id="CP028324">
    <property type="protein sequence ID" value="AVR96274.1"/>
    <property type="molecule type" value="Genomic_DNA"/>
</dbReference>
<name>A0A2R4C9E7_9BURK</name>
<evidence type="ECO:0000313" key="1">
    <source>
        <dbReference type="EMBL" id="AVR96274.1"/>
    </source>
</evidence>
<protein>
    <submittedName>
        <fullName evidence="1">Uncharacterized protein</fullName>
    </submittedName>
</protein>
<keyword evidence="2" id="KW-1185">Reference proteome</keyword>
<organism evidence="1 2">
    <name type="scientific">Pseudoduganella armeniaca</name>
    <dbReference type="NCBI Taxonomy" id="2072590"/>
    <lineage>
        <taxon>Bacteria</taxon>
        <taxon>Pseudomonadati</taxon>
        <taxon>Pseudomonadota</taxon>
        <taxon>Betaproteobacteria</taxon>
        <taxon>Burkholderiales</taxon>
        <taxon>Oxalobacteraceae</taxon>
        <taxon>Telluria group</taxon>
        <taxon>Pseudoduganella</taxon>
    </lineage>
</organism>